<organism evidence="1 2">
    <name type="scientific">Panagrolaimus sp. ES5</name>
    <dbReference type="NCBI Taxonomy" id="591445"/>
    <lineage>
        <taxon>Eukaryota</taxon>
        <taxon>Metazoa</taxon>
        <taxon>Ecdysozoa</taxon>
        <taxon>Nematoda</taxon>
        <taxon>Chromadorea</taxon>
        <taxon>Rhabditida</taxon>
        <taxon>Tylenchina</taxon>
        <taxon>Panagrolaimomorpha</taxon>
        <taxon>Panagrolaimoidea</taxon>
        <taxon>Panagrolaimidae</taxon>
        <taxon>Panagrolaimus</taxon>
    </lineage>
</organism>
<reference evidence="2" key="1">
    <citation type="submission" date="2022-11" db="UniProtKB">
        <authorList>
            <consortium name="WormBaseParasite"/>
        </authorList>
    </citation>
    <scope>IDENTIFICATION</scope>
</reference>
<proteinExistence type="predicted"/>
<evidence type="ECO:0000313" key="2">
    <source>
        <dbReference type="WBParaSite" id="ES5_v2.g22711.t1"/>
    </source>
</evidence>
<protein>
    <submittedName>
        <fullName evidence="2">Uncharacterized protein</fullName>
    </submittedName>
</protein>
<dbReference type="WBParaSite" id="ES5_v2.g22711.t1">
    <property type="protein sequence ID" value="ES5_v2.g22711.t1"/>
    <property type="gene ID" value="ES5_v2.g22711"/>
</dbReference>
<name>A0AC34G0S6_9BILA</name>
<sequence>MDRIKLKDISPGSGNLCENAFRYLLGDIGDELDNIEVDAIENNNAEDSEEEDQAGISLAKKEELMQM</sequence>
<dbReference type="Proteomes" id="UP000887579">
    <property type="component" value="Unplaced"/>
</dbReference>
<evidence type="ECO:0000313" key="1">
    <source>
        <dbReference type="Proteomes" id="UP000887579"/>
    </source>
</evidence>
<accession>A0AC34G0S6</accession>